<dbReference type="FunFam" id="3.10.105.10:FF:000006">
    <property type="entry name" value="Peptide ABC transporter substrate-binding protein"/>
    <property type="match status" value="1"/>
</dbReference>
<dbReference type="InterPro" id="IPR030678">
    <property type="entry name" value="Peptide/Ni-bd"/>
</dbReference>
<gene>
    <name evidence="6" type="ordered locus">Caur_0791</name>
</gene>
<dbReference type="EMBL" id="CP000909">
    <property type="protein sequence ID" value="ABY34029.1"/>
    <property type="molecule type" value="Genomic_DNA"/>
</dbReference>
<evidence type="ECO:0000313" key="7">
    <source>
        <dbReference type="Proteomes" id="UP000002008"/>
    </source>
</evidence>
<dbReference type="InterPro" id="IPR000914">
    <property type="entry name" value="SBP_5_dom"/>
</dbReference>
<dbReference type="GO" id="GO:0015833">
    <property type="term" value="P:peptide transport"/>
    <property type="evidence" value="ECO:0000318"/>
    <property type="project" value="GO_Central"/>
</dbReference>
<dbReference type="KEGG" id="cau:Caur_0791"/>
<dbReference type="CDD" id="cd08513">
    <property type="entry name" value="PBP2_thermophilic_Hb8_like"/>
    <property type="match status" value="1"/>
</dbReference>
<dbReference type="PANTHER" id="PTHR30290:SF65">
    <property type="entry name" value="MONOACYL PHOSPHATIDYLINOSITOL TETRAMANNOSIDE-BINDING PROTEIN LPQW-RELATED"/>
    <property type="match status" value="1"/>
</dbReference>
<evidence type="ECO:0000256" key="1">
    <source>
        <dbReference type="ARBA" id="ARBA00005695"/>
    </source>
</evidence>
<evidence type="ECO:0000256" key="2">
    <source>
        <dbReference type="ARBA" id="ARBA00022448"/>
    </source>
</evidence>
<feature type="chain" id="PRO_5002746233" evidence="4">
    <location>
        <begin position="20"/>
        <end position="612"/>
    </location>
</feature>
<dbReference type="Gene3D" id="3.10.105.10">
    <property type="entry name" value="Dipeptide-binding Protein, Domain 3"/>
    <property type="match status" value="1"/>
</dbReference>
<dbReference type="eggNOG" id="COG0747">
    <property type="taxonomic scope" value="Bacteria"/>
</dbReference>
<dbReference type="GO" id="GO:0043190">
    <property type="term" value="C:ATP-binding cassette (ABC) transporter complex"/>
    <property type="evidence" value="ECO:0007669"/>
    <property type="project" value="InterPro"/>
</dbReference>
<evidence type="ECO:0000259" key="5">
    <source>
        <dbReference type="Pfam" id="PF00496"/>
    </source>
</evidence>
<dbReference type="PIRSF" id="PIRSF002741">
    <property type="entry name" value="MppA"/>
    <property type="match status" value="1"/>
</dbReference>
<name>A9WGA8_CHLAA</name>
<evidence type="ECO:0000313" key="6">
    <source>
        <dbReference type="EMBL" id="ABY34029.1"/>
    </source>
</evidence>
<organism evidence="6 7">
    <name type="scientific">Chloroflexus aurantiacus (strain ATCC 29366 / DSM 635 / J-10-fl)</name>
    <dbReference type="NCBI Taxonomy" id="324602"/>
    <lineage>
        <taxon>Bacteria</taxon>
        <taxon>Bacillati</taxon>
        <taxon>Chloroflexota</taxon>
        <taxon>Chloroflexia</taxon>
        <taxon>Chloroflexales</taxon>
        <taxon>Chloroflexineae</taxon>
        <taxon>Chloroflexaceae</taxon>
        <taxon>Chloroflexus</taxon>
    </lineage>
</organism>
<dbReference type="STRING" id="324602.Caur_0791"/>
<dbReference type="InParanoid" id="A9WGA8"/>
<protein>
    <submittedName>
        <fullName evidence="6">Extracellular solute-binding protein family 5</fullName>
    </submittedName>
</protein>
<dbReference type="Pfam" id="PF00496">
    <property type="entry name" value="SBP_bac_5"/>
    <property type="match status" value="1"/>
</dbReference>
<comment type="similarity">
    <text evidence="1">Belongs to the bacterial solute-binding protein 5 family.</text>
</comment>
<feature type="signal peptide" evidence="4">
    <location>
        <begin position="1"/>
        <end position="19"/>
    </location>
</feature>
<dbReference type="HOGENOM" id="CLU_017028_8_6_0"/>
<dbReference type="Proteomes" id="UP000002008">
    <property type="component" value="Chromosome"/>
</dbReference>
<dbReference type="PATRIC" id="fig|324602.8.peg.902"/>
<evidence type="ECO:0000256" key="3">
    <source>
        <dbReference type="ARBA" id="ARBA00022729"/>
    </source>
</evidence>
<dbReference type="GO" id="GO:0042597">
    <property type="term" value="C:periplasmic space"/>
    <property type="evidence" value="ECO:0007669"/>
    <property type="project" value="UniProtKB-ARBA"/>
</dbReference>
<dbReference type="InterPro" id="IPR039424">
    <property type="entry name" value="SBP_5"/>
</dbReference>
<sequence length="612" mass="65962">MLSHMVSRLFLIMIVLLLAACGQQTSQSQPPTLPSAQETVTAGPTVAPQPTAVPEATAVPASTAVPTAIPPSGGKLTILSWQAITTLNPHLATGVKDFNGATVILEPLARYNERDELVPFLAAEIPTLANGGIAADGTSITWKIKPGLKWSDGSDFTIDDIIFTWRYCVDEATGCTNKTSFDPIADITPIDDTTFTITWKEPNPNPYIAFVGSAGMILQQKQFANCIGAAANTSAECQAANLAPIGTNAWKVKEFRPGDTVIYERNPFYRDADNVFFDEVEIKGGGDAASAARAVCTTGEADFALNMQVPKAVLEPIIAGGACDVVAGGSTGGVERIVINFTNPDPALGDRRSEPDQPHPFLTDPAVRRAIALAIDRKAIADQLYGPTGAPTCNLLVVPAQMNSPNTTCERNVAEAKRLLDEAGWVLKDGVREKDGVKLVVTLQTSVNNLRQSTQAIIKANLAEIGIQTYLKAIDPAVFYSGDPGNPDTLNKFYADLQMYTFGPSSPDPQSYLEGWICAEVTSAANRWNGNNVSRYCNPTYDALFAQLKTTFDPAQRAQLAIQMNDLLVNDVVEIPLINRYTPVVKLKNLDGPTFNTFDNNLWNIASWRRVP</sequence>
<evidence type="ECO:0000256" key="4">
    <source>
        <dbReference type="SAM" id="SignalP"/>
    </source>
</evidence>
<dbReference type="GO" id="GO:1904680">
    <property type="term" value="F:peptide transmembrane transporter activity"/>
    <property type="evidence" value="ECO:0000318"/>
    <property type="project" value="GO_Central"/>
</dbReference>
<feature type="domain" description="Solute-binding protein family 5" evidence="5">
    <location>
        <begin position="126"/>
        <end position="516"/>
    </location>
</feature>
<keyword evidence="3 4" id="KW-0732">Signal</keyword>
<accession>A9WGA8</accession>
<dbReference type="AlphaFoldDB" id="A9WGA8"/>
<reference evidence="7" key="1">
    <citation type="journal article" date="2011" name="BMC Genomics">
        <title>Complete genome sequence of the filamentous anoxygenic phototrophic bacterium Chloroflexus aurantiacus.</title>
        <authorList>
            <person name="Tang K.H."/>
            <person name="Barry K."/>
            <person name="Chertkov O."/>
            <person name="Dalin E."/>
            <person name="Han C.S."/>
            <person name="Hauser L.J."/>
            <person name="Honchak B.M."/>
            <person name="Karbach L.E."/>
            <person name="Land M.L."/>
            <person name="Lapidus A."/>
            <person name="Larimer F.W."/>
            <person name="Mikhailova N."/>
            <person name="Pitluck S."/>
            <person name="Pierson B.K."/>
            <person name="Blankenship R.E."/>
        </authorList>
    </citation>
    <scope>NUCLEOTIDE SEQUENCE [LARGE SCALE GENOMIC DNA]</scope>
    <source>
        <strain evidence="7">ATCC 29366 / DSM 635 / J-10-fl</strain>
    </source>
</reference>
<dbReference type="PANTHER" id="PTHR30290">
    <property type="entry name" value="PERIPLASMIC BINDING COMPONENT OF ABC TRANSPORTER"/>
    <property type="match status" value="1"/>
</dbReference>
<keyword evidence="2" id="KW-0813">Transport</keyword>
<dbReference type="Gene3D" id="3.40.190.10">
    <property type="entry name" value="Periplasmic binding protein-like II"/>
    <property type="match status" value="1"/>
</dbReference>
<dbReference type="EnsemblBacteria" id="ABY34029">
    <property type="protein sequence ID" value="ABY34029"/>
    <property type="gene ID" value="Caur_0791"/>
</dbReference>
<keyword evidence="7" id="KW-1185">Reference proteome</keyword>
<dbReference type="FunFam" id="3.40.190.10:FF:000251">
    <property type="entry name" value="Peptide ABC transporter substrate-binding protein"/>
    <property type="match status" value="1"/>
</dbReference>
<proteinExistence type="inferred from homology"/>
<dbReference type="SUPFAM" id="SSF53850">
    <property type="entry name" value="Periplasmic binding protein-like II"/>
    <property type="match status" value="1"/>
</dbReference>